<dbReference type="PANTHER" id="PTHR10900:SF77">
    <property type="entry name" value="FI19380P1"/>
    <property type="match status" value="1"/>
</dbReference>
<dbReference type="GO" id="GO:0031012">
    <property type="term" value="C:extracellular matrix"/>
    <property type="evidence" value="ECO:0007669"/>
    <property type="project" value="TreeGrafter"/>
</dbReference>
<dbReference type="SUPFAM" id="SSF82153">
    <property type="entry name" value="FAS1 domain"/>
    <property type="match status" value="1"/>
</dbReference>
<reference evidence="4" key="1">
    <citation type="submission" date="2016-06" db="EMBL/GenBank/DDBJ databases">
        <authorList>
            <person name="Sutton G."/>
            <person name="Brinkac L."/>
            <person name="Sanka R."/>
            <person name="Adams M."/>
            <person name="Lau E."/>
            <person name="Sam S."/>
            <person name="Sreng N."/>
            <person name="Him V."/>
            <person name="Kerleguer A."/>
            <person name="Cheng S."/>
        </authorList>
    </citation>
    <scope>NUCLEOTIDE SEQUENCE [LARGE SCALE GENOMIC DNA]</scope>
    <source>
        <strain evidence="4">E861</strain>
    </source>
</reference>
<dbReference type="PROSITE" id="PS51257">
    <property type="entry name" value="PROKAR_LIPOPROTEIN"/>
    <property type="match status" value="1"/>
</dbReference>
<evidence type="ECO:0000259" key="2">
    <source>
        <dbReference type="PROSITE" id="PS50213"/>
    </source>
</evidence>
<dbReference type="EMBL" id="LZKJ01000166">
    <property type="protein sequence ID" value="OBI42300.1"/>
    <property type="molecule type" value="Genomic_DNA"/>
</dbReference>
<dbReference type="Gene3D" id="2.30.180.10">
    <property type="entry name" value="FAS1 domain"/>
    <property type="match status" value="1"/>
</dbReference>
<dbReference type="AlphaFoldDB" id="A0A1A2YWB5"/>
<protein>
    <recommendedName>
        <fullName evidence="2">FAS1 domain-containing protein</fullName>
    </recommendedName>
</protein>
<gene>
    <name evidence="3" type="ORF">A5707_06265</name>
</gene>
<dbReference type="GO" id="GO:0005615">
    <property type="term" value="C:extracellular space"/>
    <property type="evidence" value="ECO:0007669"/>
    <property type="project" value="TreeGrafter"/>
</dbReference>
<dbReference type="GO" id="GO:0030198">
    <property type="term" value="P:extracellular matrix organization"/>
    <property type="evidence" value="ECO:0007669"/>
    <property type="project" value="TreeGrafter"/>
</dbReference>
<dbReference type="GO" id="GO:0050839">
    <property type="term" value="F:cell adhesion molecule binding"/>
    <property type="evidence" value="ECO:0007669"/>
    <property type="project" value="TreeGrafter"/>
</dbReference>
<dbReference type="InterPro" id="IPR000782">
    <property type="entry name" value="FAS1_domain"/>
</dbReference>
<dbReference type="Proteomes" id="UP000093592">
    <property type="component" value="Unassembled WGS sequence"/>
</dbReference>
<name>A0A1A2YWB5_9MYCO</name>
<dbReference type="InterPro" id="IPR050904">
    <property type="entry name" value="Adhesion/Biosynth-related"/>
</dbReference>
<comment type="caution">
    <text evidence="3">The sequence shown here is derived from an EMBL/GenBank/DDBJ whole genome shotgun (WGS) entry which is preliminary data.</text>
</comment>
<feature type="domain" description="FAS1" evidence="2">
    <location>
        <begin position="88"/>
        <end position="221"/>
    </location>
</feature>
<evidence type="ECO:0000313" key="3">
    <source>
        <dbReference type="EMBL" id="OBI42300.1"/>
    </source>
</evidence>
<dbReference type="FunFam" id="2.30.180.10:FF:000019">
    <property type="entry name" value="Cell surface lipoprotein"/>
    <property type="match status" value="1"/>
</dbReference>
<dbReference type="Pfam" id="PF02469">
    <property type="entry name" value="Fasciclin"/>
    <property type="match status" value="1"/>
</dbReference>
<proteinExistence type="predicted"/>
<accession>A0A1A2YWB5</accession>
<dbReference type="SMART" id="SM00554">
    <property type="entry name" value="FAS1"/>
    <property type="match status" value="1"/>
</dbReference>
<evidence type="ECO:0000256" key="1">
    <source>
        <dbReference type="ARBA" id="ARBA00022729"/>
    </source>
</evidence>
<dbReference type="OrthoDB" id="9800666at2"/>
<dbReference type="PANTHER" id="PTHR10900">
    <property type="entry name" value="PERIOSTIN-RELATED"/>
    <property type="match status" value="1"/>
</dbReference>
<dbReference type="PROSITE" id="PS50213">
    <property type="entry name" value="FAS1"/>
    <property type="match status" value="1"/>
</dbReference>
<organism evidence="3 4">
    <name type="scientific">Mycobacterium kyorinense</name>
    <dbReference type="NCBI Taxonomy" id="487514"/>
    <lineage>
        <taxon>Bacteria</taxon>
        <taxon>Bacillati</taxon>
        <taxon>Actinomycetota</taxon>
        <taxon>Actinomycetes</taxon>
        <taxon>Mycobacteriales</taxon>
        <taxon>Mycobacteriaceae</taxon>
        <taxon>Mycobacterium</taxon>
    </lineage>
</organism>
<evidence type="ECO:0000313" key="4">
    <source>
        <dbReference type="Proteomes" id="UP000093592"/>
    </source>
</evidence>
<keyword evidence="1" id="KW-0732">Signal</keyword>
<dbReference type="InterPro" id="IPR036378">
    <property type="entry name" value="FAS1_dom_sf"/>
</dbReference>
<dbReference type="GO" id="GO:0007155">
    <property type="term" value="P:cell adhesion"/>
    <property type="evidence" value="ECO:0007669"/>
    <property type="project" value="TreeGrafter"/>
</dbReference>
<sequence>MDAMQHKALAAAGFAAIAVMGLSGCTTTEVHQPAQSGPATVTTTVLITTSAPTTTGSPTPAGNPVGPGCAEYEQQVPTGPGSVSGMSKDPVAVAASNNPQLTTLTQAVSGKLNPQVNLVDTLNKGEYTLFAPTDKAFEKLDAATMDRLKTDAAFLNGILTYHLVNGQLTPAQADGVHQTLDNNATLTVTGTSDNLKVNDAGVTCGGISTANAQVYMIDTVLMPPPPPPTP</sequence>
<dbReference type="RefSeq" id="WP_065015880.1">
    <property type="nucleotide sequence ID" value="NZ_LZKJ01000166.1"/>
</dbReference>